<dbReference type="STRING" id="592015.HMPREF1705_03365"/>
<evidence type="ECO:0000256" key="5">
    <source>
        <dbReference type="ARBA" id="ARBA00022741"/>
    </source>
</evidence>
<evidence type="ECO:0000313" key="14">
    <source>
        <dbReference type="Proteomes" id="UP000005273"/>
    </source>
</evidence>
<comment type="similarity">
    <text evidence="1 10">Belongs to the folylpolyglutamate synthase family.</text>
</comment>
<dbReference type="InterPro" id="IPR018109">
    <property type="entry name" value="Folylpolyglutamate_synth_CS"/>
</dbReference>
<dbReference type="PIRSF" id="PIRSF001563">
    <property type="entry name" value="Folylpolyglu_synth"/>
    <property type="match status" value="1"/>
</dbReference>
<keyword evidence="4" id="KW-0479">Metal-binding</keyword>
<keyword evidence="3 10" id="KW-0436">Ligase</keyword>
<accession>A0A0T5XCP3</accession>
<dbReference type="InterPro" id="IPR001645">
    <property type="entry name" value="Folylpolyglutamate_synth"/>
</dbReference>
<evidence type="ECO:0000259" key="12">
    <source>
        <dbReference type="Pfam" id="PF08245"/>
    </source>
</evidence>
<keyword evidence="7" id="KW-0460">Magnesium</keyword>
<sequence length="444" mass="48678">MVDKENAEAFDLLEQDILNSASPGIRPGLSRMAKCLSLLGNPQRDFKAIHIVGTNGKGSTASTIASILSSSGLKTALYTSPHLLHMGERLKIEGKIVSSQRWMETWQKVKLVLRENFIAETPPTAFELMTAVAFLILSEEKVDVAVVEAGMGGRLDATNLLGEVILSVITSISLDHTNFLGDTISQIAKEKFSVIRPGKRAIYVGGDFGLEKLFIDSCAKMISEGHIFSRECLVKPAHFSLDGVIYDFWTSKGYFFDSLETKLTAAYQIGNTALAVFVALLLKDIFPGISDETIRSGLLSVSWPGRFEIIRLKNGKVLILDGAHNPEGMAVFAQSLKQVLRPHENITFVTAMMKDKDIRETLKKLCNLPIEKIVCTQVPQLDRSESSHALADIARNIFTKAFIGDEPELNTALCEAVNSHSSYIAICGSLYLIGAIKKILKSDL</sequence>
<dbReference type="SUPFAM" id="SSF53623">
    <property type="entry name" value="MurD-like peptide ligases, catalytic domain"/>
    <property type="match status" value="1"/>
</dbReference>
<keyword evidence="6 10" id="KW-0067">ATP-binding</keyword>
<evidence type="ECO:0000256" key="4">
    <source>
        <dbReference type="ARBA" id="ARBA00022723"/>
    </source>
</evidence>
<dbReference type="PANTHER" id="PTHR11136:SF0">
    <property type="entry name" value="DIHYDROFOLATE SYNTHETASE-RELATED"/>
    <property type="match status" value="1"/>
</dbReference>
<dbReference type="GO" id="GO:0008841">
    <property type="term" value="F:dihydrofolate synthase activity"/>
    <property type="evidence" value="ECO:0007669"/>
    <property type="project" value="TreeGrafter"/>
</dbReference>
<evidence type="ECO:0000256" key="2">
    <source>
        <dbReference type="ARBA" id="ARBA00013025"/>
    </source>
</evidence>
<dbReference type="GO" id="GO:0004326">
    <property type="term" value="F:tetrahydrofolylpolyglutamate synthase activity"/>
    <property type="evidence" value="ECO:0007669"/>
    <property type="project" value="UniProtKB-EC"/>
</dbReference>
<comment type="caution">
    <text evidence="13">The sequence shown here is derived from an EMBL/GenBank/DDBJ whole genome shotgun (WGS) entry which is preliminary data.</text>
</comment>
<evidence type="ECO:0000313" key="13">
    <source>
        <dbReference type="EMBL" id="KRT36106.1"/>
    </source>
</evidence>
<dbReference type="SUPFAM" id="SSF53244">
    <property type="entry name" value="MurD-like peptide ligases, peptide-binding domain"/>
    <property type="match status" value="1"/>
</dbReference>
<protein>
    <recommendedName>
        <fullName evidence="2">tetrahydrofolate synthase</fullName>
        <ecNumber evidence="2">6.3.2.17</ecNumber>
    </recommendedName>
    <alternativeName>
        <fullName evidence="8">Tetrahydrofolylpolyglutamate synthase</fullName>
    </alternativeName>
</protein>
<dbReference type="EC" id="6.3.2.17" evidence="2"/>
<evidence type="ECO:0000256" key="6">
    <source>
        <dbReference type="ARBA" id="ARBA00022840"/>
    </source>
</evidence>
<evidence type="ECO:0000256" key="3">
    <source>
        <dbReference type="ARBA" id="ARBA00022598"/>
    </source>
</evidence>
<dbReference type="GO" id="GO:0046872">
    <property type="term" value="F:metal ion binding"/>
    <property type="evidence" value="ECO:0007669"/>
    <property type="project" value="UniProtKB-KW"/>
</dbReference>
<proteinExistence type="inferred from homology"/>
<dbReference type="Gene3D" id="3.40.1190.10">
    <property type="entry name" value="Mur-like, catalytic domain"/>
    <property type="match status" value="1"/>
</dbReference>
<dbReference type="NCBIfam" id="TIGR01499">
    <property type="entry name" value="folC"/>
    <property type="match status" value="1"/>
</dbReference>
<feature type="domain" description="Mur ligase C-terminal" evidence="11">
    <location>
        <begin position="305"/>
        <end position="411"/>
    </location>
</feature>
<dbReference type="AlphaFoldDB" id="A0A0T5XCP3"/>
<evidence type="ECO:0000256" key="8">
    <source>
        <dbReference type="ARBA" id="ARBA00030592"/>
    </source>
</evidence>
<evidence type="ECO:0000259" key="11">
    <source>
        <dbReference type="Pfam" id="PF02875"/>
    </source>
</evidence>
<dbReference type="InterPro" id="IPR004101">
    <property type="entry name" value="Mur_ligase_C"/>
</dbReference>
<dbReference type="Pfam" id="PF02875">
    <property type="entry name" value="Mur_ligase_C"/>
    <property type="match status" value="1"/>
</dbReference>
<keyword evidence="14" id="KW-1185">Reference proteome</keyword>
<dbReference type="Pfam" id="PF08245">
    <property type="entry name" value="Mur_ligase_M"/>
    <property type="match status" value="1"/>
</dbReference>
<dbReference type="OrthoDB" id="9809356at2"/>
<evidence type="ECO:0000256" key="9">
    <source>
        <dbReference type="ARBA" id="ARBA00047493"/>
    </source>
</evidence>
<evidence type="ECO:0000256" key="7">
    <source>
        <dbReference type="ARBA" id="ARBA00022842"/>
    </source>
</evidence>
<dbReference type="Proteomes" id="UP000005273">
    <property type="component" value="Unassembled WGS sequence"/>
</dbReference>
<comment type="catalytic activity">
    <reaction evidence="9">
        <text>(6S)-5,6,7,8-tetrahydrofolyl-(gamma-L-Glu)(n) + L-glutamate + ATP = (6S)-5,6,7,8-tetrahydrofolyl-(gamma-L-Glu)(n+1) + ADP + phosphate + H(+)</text>
        <dbReference type="Rhea" id="RHEA:10580"/>
        <dbReference type="Rhea" id="RHEA-COMP:14738"/>
        <dbReference type="Rhea" id="RHEA-COMP:14740"/>
        <dbReference type="ChEBI" id="CHEBI:15378"/>
        <dbReference type="ChEBI" id="CHEBI:29985"/>
        <dbReference type="ChEBI" id="CHEBI:30616"/>
        <dbReference type="ChEBI" id="CHEBI:43474"/>
        <dbReference type="ChEBI" id="CHEBI:141005"/>
        <dbReference type="ChEBI" id="CHEBI:456216"/>
        <dbReference type="EC" id="6.3.2.17"/>
    </reaction>
</comment>
<reference evidence="14" key="1">
    <citation type="submission" date="2012-09" db="EMBL/GenBank/DDBJ databases">
        <authorList>
            <person name="Weinstock G."/>
            <person name="Sodergren E."/>
            <person name="Clifton S."/>
            <person name="Fulton L."/>
            <person name="Fulton B."/>
            <person name="Courtney L."/>
            <person name="Fronick C."/>
            <person name="Harrison M."/>
            <person name="Strong C."/>
            <person name="Farmer C."/>
            <person name="Delehaunty K."/>
            <person name="Markovic C."/>
            <person name="Hall O."/>
            <person name="Minx P."/>
            <person name="Tomlinson C."/>
            <person name="Mitreva M."/>
            <person name="Nelson J."/>
            <person name="Hou S."/>
            <person name="Wollam A."/>
            <person name="Pepin K.H."/>
            <person name="Johnson M."/>
            <person name="Bhonagiri V."/>
            <person name="Nash W.E."/>
            <person name="Suruliraj S."/>
            <person name="Warren W."/>
            <person name="Chinwalla A."/>
            <person name="Mardis E.R."/>
            <person name="Wilson R.K."/>
        </authorList>
    </citation>
    <scope>NUCLEOTIDE SEQUENCE [LARGE SCALE GENOMIC DNA]</scope>
    <source>
        <strain evidence="14">OS1</strain>
    </source>
</reference>
<dbReference type="InterPro" id="IPR036615">
    <property type="entry name" value="Mur_ligase_C_dom_sf"/>
</dbReference>
<feature type="domain" description="Mur ligase central" evidence="12">
    <location>
        <begin position="52"/>
        <end position="278"/>
    </location>
</feature>
<dbReference type="GO" id="GO:0005737">
    <property type="term" value="C:cytoplasm"/>
    <property type="evidence" value="ECO:0007669"/>
    <property type="project" value="TreeGrafter"/>
</dbReference>
<keyword evidence="5 10" id="KW-0547">Nucleotide-binding</keyword>
<dbReference type="GO" id="GO:0005524">
    <property type="term" value="F:ATP binding"/>
    <property type="evidence" value="ECO:0007669"/>
    <property type="project" value="UniProtKB-KW"/>
</dbReference>
<dbReference type="PANTHER" id="PTHR11136">
    <property type="entry name" value="FOLYLPOLYGLUTAMATE SYNTHASE-RELATED"/>
    <property type="match status" value="1"/>
</dbReference>
<dbReference type="InterPro" id="IPR013221">
    <property type="entry name" value="Mur_ligase_cen"/>
</dbReference>
<evidence type="ECO:0000256" key="1">
    <source>
        <dbReference type="ARBA" id="ARBA00008276"/>
    </source>
</evidence>
<dbReference type="Gene3D" id="3.90.190.20">
    <property type="entry name" value="Mur ligase, C-terminal domain"/>
    <property type="match status" value="1"/>
</dbReference>
<name>A0A0T5XCP3_9BACT</name>
<gene>
    <name evidence="13" type="ORF">HMPREF1705_03365</name>
</gene>
<dbReference type="PROSITE" id="PS01012">
    <property type="entry name" value="FOLYLPOLYGLU_SYNT_2"/>
    <property type="match status" value="1"/>
</dbReference>
<dbReference type="EMBL" id="ACJX03000001">
    <property type="protein sequence ID" value="KRT36106.1"/>
    <property type="molecule type" value="Genomic_DNA"/>
</dbReference>
<dbReference type="InterPro" id="IPR036565">
    <property type="entry name" value="Mur-like_cat_sf"/>
</dbReference>
<dbReference type="eggNOG" id="COG0285">
    <property type="taxonomic scope" value="Bacteria"/>
</dbReference>
<dbReference type="RefSeq" id="WP_057940923.1">
    <property type="nucleotide sequence ID" value="NZ_ACJX03000001.1"/>
</dbReference>
<evidence type="ECO:0000256" key="10">
    <source>
        <dbReference type="PIRNR" id="PIRNR001563"/>
    </source>
</evidence>
<organism evidence="13 14">
    <name type="scientific">Acetomicrobium hydrogeniformans ATCC BAA-1850</name>
    <dbReference type="NCBI Taxonomy" id="592015"/>
    <lineage>
        <taxon>Bacteria</taxon>
        <taxon>Thermotogati</taxon>
        <taxon>Synergistota</taxon>
        <taxon>Synergistia</taxon>
        <taxon>Synergistales</taxon>
        <taxon>Acetomicrobiaceae</taxon>
        <taxon>Acetomicrobium</taxon>
    </lineage>
</organism>